<dbReference type="InterPro" id="IPR008964">
    <property type="entry name" value="Invasin/intimin_cell_adhesion"/>
</dbReference>
<dbReference type="SUPFAM" id="SSF49373">
    <property type="entry name" value="Invasin/intimin cell-adhesion fragments"/>
    <property type="match status" value="1"/>
</dbReference>
<dbReference type="AlphaFoldDB" id="A0AB38NIY5"/>
<dbReference type="EMBL" id="SYVV01000062">
    <property type="protein sequence ID" value="TKG27029.1"/>
    <property type="molecule type" value="Genomic_DNA"/>
</dbReference>
<dbReference type="SMART" id="SM00635">
    <property type="entry name" value="BID_2"/>
    <property type="match status" value="1"/>
</dbReference>
<reference evidence="3 4" key="1">
    <citation type="submission" date="2019-04" db="EMBL/GenBank/DDBJ databases">
        <title>A reverse ecology approach based on a biological definition of microbial populations.</title>
        <authorList>
            <person name="Arevalo P."/>
            <person name="Vaninsberghe D."/>
            <person name="Elsherbini J."/>
            <person name="Gore J."/>
            <person name="Polz M."/>
        </authorList>
    </citation>
    <scope>NUCLEOTIDE SEQUENCE [LARGE SCALE GENOMIC DNA]</scope>
    <source>
        <strain evidence="3 4">10N.222.45.A8</strain>
    </source>
</reference>
<proteinExistence type="predicted"/>
<gene>
    <name evidence="3" type="ORF">FC057_23885</name>
</gene>
<feature type="domain" description="BIG2" evidence="2">
    <location>
        <begin position="11"/>
        <end position="89"/>
    </location>
</feature>
<evidence type="ECO:0000259" key="2">
    <source>
        <dbReference type="SMART" id="SM00635"/>
    </source>
</evidence>
<name>A0AB38NIY5_9VIBR</name>
<evidence type="ECO:0000256" key="1">
    <source>
        <dbReference type="SAM" id="MobiDB-lite"/>
    </source>
</evidence>
<dbReference type="Pfam" id="PF02368">
    <property type="entry name" value="Big_2"/>
    <property type="match status" value="1"/>
</dbReference>
<comment type="caution">
    <text evidence="3">The sequence shown here is derived from an EMBL/GenBank/DDBJ whole genome shotgun (WGS) entry which is preliminary data.</text>
</comment>
<feature type="region of interest" description="Disordered" evidence="1">
    <location>
        <begin position="38"/>
        <end position="67"/>
    </location>
</feature>
<dbReference type="InterPro" id="IPR003343">
    <property type="entry name" value="Big_2"/>
</dbReference>
<protein>
    <recommendedName>
        <fullName evidence="2">BIG2 domain-containing protein</fullName>
    </recommendedName>
</protein>
<evidence type="ECO:0000313" key="3">
    <source>
        <dbReference type="EMBL" id="TKG27029.1"/>
    </source>
</evidence>
<sequence length="90" mass="9231">NTVDVEVTNAIVTSLTVTPSQVLVAKGQTQQLLATATYSDGTSSDVSRSVTWTPDEPQTATVTPTGLLSGDTVATTTVEAFLDGVTSNTV</sequence>
<evidence type="ECO:0000313" key="4">
    <source>
        <dbReference type="Proteomes" id="UP000308018"/>
    </source>
</evidence>
<dbReference type="Gene3D" id="2.60.40.1080">
    <property type="match status" value="1"/>
</dbReference>
<feature type="non-terminal residue" evidence="3">
    <location>
        <position position="90"/>
    </location>
</feature>
<organism evidence="3 4">
    <name type="scientific">Vibrio tasmaniensis</name>
    <dbReference type="NCBI Taxonomy" id="212663"/>
    <lineage>
        <taxon>Bacteria</taxon>
        <taxon>Pseudomonadati</taxon>
        <taxon>Pseudomonadota</taxon>
        <taxon>Gammaproteobacteria</taxon>
        <taxon>Vibrionales</taxon>
        <taxon>Vibrionaceae</taxon>
        <taxon>Vibrio</taxon>
    </lineage>
</organism>
<dbReference type="Proteomes" id="UP000308018">
    <property type="component" value="Unassembled WGS sequence"/>
</dbReference>
<feature type="non-terminal residue" evidence="3">
    <location>
        <position position="1"/>
    </location>
</feature>
<accession>A0AB38NIY5</accession>